<protein>
    <submittedName>
        <fullName evidence="2">Uncharacterized protein</fullName>
    </submittedName>
</protein>
<dbReference type="Proteomes" id="UP000759131">
    <property type="component" value="Unassembled WGS sequence"/>
</dbReference>
<feature type="compositionally biased region" description="Basic and acidic residues" evidence="1">
    <location>
        <begin position="2128"/>
        <end position="2146"/>
    </location>
</feature>
<evidence type="ECO:0000256" key="1">
    <source>
        <dbReference type="SAM" id="MobiDB-lite"/>
    </source>
</evidence>
<feature type="region of interest" description="Disordered" evidence="1">
    <location>
        <begin position="135"/>
        <end position="182"/>
    </location>
</feature>
<feature type="region of interest" description="Disordered" evidence="1">
    <location>
        <begin position="1548"/>
        <end position="1597"/>
    </location>
</feature>
<feature type="region of interest" description="Disordered" evidence="1">
    <location>
        <begin position="908"/>
        <end position="955"/>
    </location>
</feature>
<feature type="region of interest" description="Disordered" evidence="1">
    <location>
        <begin position="69"/>
        <end position="89"/>
    </location>
</feature>
<feature type="compositionally biased region" description="Polar residues" evidence="1">
    <location>
        <begin position="1548"/>
        <end position="1557"/>
    </location>
</feature>
<organism evidence="2">
    <name type="scientific">Medioppia subpectinata</name>
    <dbReference type="NCBI Taxonomy" id="1979941"/>
    <lineage>
        <taxon>Eukaryota</taxon>
        <taxon>Metazoa</taxon>
        <taxon>Ecdysozoa</taxon>
        <taxon>Arthropoda</taxon>
        <taxon>Chelicerata</taxon>
        <taxon>Arachnida</taxon>
        <taxon>Acari</taxon>
        <taxon>Acariformes</taxon>
        <taxon>Sarcoptiformes</taxon>
        <taxon>Oribatida</taxon>
        <taxon>Brachypylina</taxon>
        <taxon>Oppioidea</taxon>
        <taxon>Oppiidae</taxon>
        <taxon>Medioppia</taxon>
    </lineage>
</organism>
<reference evidence="2" key="1">
    <citation type="submission" date="2020-11" db="EMBL/GenBank/DDBJ databases">
        <authorList>
            <person name="Tran Van P."/>
        </authorList>
    </citation>
    <scope>NUCLEOTIDE SEQUENCE</scope>
</reference>
<dbReference type="EMBL" id="OC859395">
    <property type="protein sequence ID" value="CAD7627540.1"/>
    <property type="molecule type" value="Genomic_DNA"/>
</dbReference>
<feature type="compositionally biased region" description="Polar residues" evidence="1">
    <location>
        <begin position="1625"/>
        <end position="1635"/>
    </location>
</feature>
<feature type="compositionally biased region" description="Polar residues" evidence="1">
    <location>
        <begin position="72"/>
        <end position="81"/>
    </location>
</feature>
<gene>
    <name evidence="2" type="ORF">OSB1V03_LOCUS7966</name>
</gene>
<feature type="region of interest" description="Disordered" evidence="1">
    <location>
        <begin position="1610"/>
        <end position="1635"/>
    </location>
</feature>
<dbReference type="EMBL" id="CAJPIZ010004820">
    <property type="protein sequence ID" value="CAG2107970.1"/>
    <property type="molecule type" value="Genomic_DNA"/>
</dbReference>
<feature type="non-terminal residue" evidence="2">
    <location>
        <position position="1"/>
    </location>
</feature>
<proteinExistence type="predicted"/>
<feature type="compositionally biased region" description="Pro residues" evidence="1">
    <location>
        <begin position="167"/>
        <end position="181"/>
    </location>
</feature>
<feature type="compositionally biased region" description="Polar residues" evidence="1">
    <location>
        <begin position="148"/>
        <end position="164"/>
    </location>
</feature>
<accession>A0A7R9KT58</accession>
<feature type="compositionally biased region" description="Pro residues" evidence="1">
    <location>
        <begin position="2106"/>
        <end position="2120"/>
    </location>
</feature>
<feature type="region of interest" description="Disordered" evidence="1">
    <location>
        <begin position="1272"/>
        <end position="1294"/>
    </location>
</feature>
<feature type="region of interest" description="Disordered" evidence="1">
    <location>
        <begin position="2075"/>
        <end position="2163"/>
    </location>
</feature>
<sequence length="2163" mass="239747">ALQYLPNNTDAVKVYPYFSVIHDMDLSQSISKNQDRKIAALRDAAHSELLVTKPRPLLTTQPVPNESFIIEQGSQGPSSQAPGPDNNRPGYYYWESTKVGSGLSKRTAKTLANKMAQKATKKAAKKAAKMLNNPIIRPLPDSRVGAGNSCSQSVCTNSDNNSASVPTPEPQSPTHPSPPKVPQKIHLNLIKESAAKCCLKVVADRDDSALSRAQTSSIGVIGDRERLNTESGTTIADTPCPTTTVISAETSGHTRPKSTQHNVQQIGATKKSKNPELLLLYHICYQITDIDVRTFTQLCRCVRETAQTLGPYVDNSGRFWSHVNRLMSKSGYPRKAVYNIMFTEHVCSYYKIALKYLPNYTAAVKVYPYFSVIHDMDLSQSLSHKAYDKIQALRDAMDTEFGPKPAPLFMESVGNEAINIAPGTSNEGQPPGNNMAYNNHGENILGTFRASKQITKWINTVTEREAKKAVKKAAKNVAKIEATNADTSQPLAPGTHRLAPINYLGVELNPTGFATTASSPHLSYSTKTASVRRVWVTVMLVPVADYWAIVRLIKILKANAGAIGAEVVDKLMAKSGFDGWHYDKCLNYFHNAIDLYKKTLANCPNRETAATVYPLFNTMHSFVPSVLLNAKELVKLNELKRLFAEKCGDRLNTTNTTTTGADNHCPTNSTAPDIIGIVARTSGQTNVNNTQHSVQPIAANKELVNWELHSLRKKCAQITEISLRTFTQLCRCVGETATTLGPFVENSAQFWPHVIQLVAQSGYPGSKKVKYRQMFTDHVCCVYAIALKLLVDLNGCENYSIRIDRTDSAVVLPFNQVYNEIRKQIKHNITSNTHVFEIFDTDFNVYCVIPSDEYLIEDLSRLRVRPKTVNNESIGLGINRDSNVGHKYSHKIQYERKELKLSENNINKSEDREDSTAGDSSAQSVCTTSDSNRDSLPAPEPQSLTPPSPPKLPQKMSENVIKEFNAENGIKVVTEDNIASQSIASVVISSHSIAQDSHKSRFSFTNIVTNAGHYVKQTLGLSTRTGTGVSDGVANEGLKCSVKQSLSQSNHPIPILLPVSTPIPSPLAPGSHPSAPINYLNIELNPYDFATTSSSPHMAYITYTACVGTVWLTGMSFLLADNRAVIRLMHILKSSTGQNDADIWVNQMSRNGFNDWNYTKCLNYFYNALKLYKKTLANCPNRETASTVYPLFRTMHSFVPYFLMTAKDLSKLNELKRLFDNKCEKYLTKTDPIVSATPVAGNGIDSWSARNQQSVIYSTCECVDSITDNEYREGSTAGDNTSQSVCTNSESNSDLLPAPESQLLTLPSAPKLSQKVIQNLVKKFYADNEIKVTDIKTNTGRCVKQTAQVLTAGTADGVTNELQNAVSNKLTHPKLFALYQVCAGITDADVTTFTQLCRCVGETVDTLGSFVDNRKQFWPHVNRLMVECGYPLPKLNTYRKIFTAHVCTHYKIALQYLPNNTEAVKVCPYFSVIHDMDLSQSISKRQYGKITALRDAVDRELLATKPVPNESIIIEQGAQVPSYQAPGPDNNRPGYYYWESTKVTSGVSKRTAKTSANKMARKSAKKATKKAAKNAAKLLNNPILRPPPDSRVGTKGAICDDSCSQSVGTFGESNFDLMPPPEPQSPTRSSPPNLPQKISQNIVKEVTAECYINSEDRDDSVISCAQTSTIDLIGNKERLNTPCSTTTANSAEISGQIRPNSTQHTIQPMSATKEFTDPELQSLYHMSGQITELGLRTFTQLCQSVRETVNTLGPYIDNCDQFWPHVNRSMTESGYLTDGPSGITWRLMFIDHVCCYYGIIRRFRGRANEPGRSSTTDQISDRCEQTLVTSHADARAASNTKIVTKKVTKKRAKKLNVPVLNELTPSDQTGVETGPDIYRWEGPADCDQSVAKSNENYVMNWHRPEVNKMRELRERELPALYRVSANITQRDLRVFTQLCRAITATITTLGLDANNDCEHFWSGVSRLMDEFGYPMPDGHRCRTNFTEHVCNYYILIFDIDFNEYCIISSDNHVIENLSRLRVRPKTVNNESIGLGINRDSNVGHKYSHKLQYEKNELNLSENNINKCEDSINDYEDREETEGSTAGDNTSQSVCTNSESNSDSLPAPEPQSPTPPLPPKLPQKMPENIIKEFNAENDIKVADRDDSALPSPQTPAIDLTAHTV</sequence>
<feature type="compositionally biased region" description="Polar residues" evidence="1">
    <location>
        <begin position="2082"/>
        <end position="2102"/>
    </location>
</feature>
<feature type="compositionally biased region" description="Pro residues" evidence="1">
    <location>
        <begin position="938"/>
        <end position="952"/>
    </location>
</feature>
<keyword evidence="3" id="KW-1185">Reference proteome</keyword>
<feature type="non-terminal residue" evidence="2">
    <location>
        <position position="2163"/>
    </location>
</feature>
<evidence type="ECO:0000313" key="3">
    <source>
        <dbReference type="Proteomes" id="UP000759131"/>
    </source>
</evidence>
<name>A0A7R9KT58_9ACAR</name>
<evidence type="ECO:0000313" key="2">
    <source>
        <dbReference type="EMBL" id="CAD7627540.1"/>
    </source>
</evidence>
<feature type="compositionally biased region" description="Basic residues" evidence="1">
    <location>
        <begin position="1559"/>
        <end position="1572"/>
    </location>
</feature>
<feature type="compositionally biased region" description="Polar residues" evidence="1">
    <location>
        <begin position="917"/>
        <end position="930"/>
    </location>
</feature>
<feature type="compositionally biased region" description="Polar residues" evidence="1">
    <location>
        <begin position="1277"/>
        <end position="1294"/>
    </location>
</feature>